<evidence type="ECO:0000313" key="3">
    <source>
        <dbReference type="Proteomes" id="UP000718821"/>
    </source>
</evidence>
<comment type="caution">
    <text evidence="2">The sequence shown here is derived from an EMBL/GenBank/DDBJ whole genome shotgun (WGS) entry which is preliminary data.</text>
</comment>
<evidence type="ECO:0000256" key="1">
    <source>
        <dbReference type="SAM" id="Phobius"/>
    </source>
</evidence>
<protein>
    <submittedName>
        <fullName evidence="2">Pilus assembly protein</fullName>
    </submittedName>
</protein>
<reference evidence="2" key="1">
    <citation type="submission" date="2020-08" db="EMBL/GenBank/DDBJ databases">
        <authorList>
            <person name="Cejkova D."/>
            <person name="Kubasova T."/>
            <person name="Jahodarova E."/>
            <person name="Rychlik I."/>
        </authorList>
    </citation>
    <scope>NUCLEOTIDE SEQUENCE</scope>
    <source>
        <strain evidence="2">An836</strain>
    </source>
</reference>
<reference evidence="2" key="2">
    <citation type="journal article" date="2021" name="Sci. Rep.">
        <title>The distribution of antibiotic resistance genes in chicken gut microbiota commensals.</title>
        <authorList>
            <person name="Juricova H."/>
            <person name="Matiasovicova J."/>
            <person name="Kubasova T."/>
            <person name="Cejkova D."/>
            <person name="Rychlik I."/>
        </authorList>
    </citation>
    <scope>NUCLEOTIDE SEQUENCE</scope>
    <source>
        <strain evidence="2">An836</strain>
    </source>
</reference>
<sequence length="217" mass="22521">MAACAGLCTTAATGLCLMPGPAAGRLPGLSGPRRASGRGTAPVGLETAMATVIARLKGGAPLVGAFEELGATRFASPRLTEARIARVLAGARLAGERDGQVRRMARHAAQACALSESLGCEASLTLEAVLASYRRERLAEERRRQAMAAPEATIRLLTALPAVTVALGEMLGASPVAFLFGSARGVACLALGAAWYGIGLVWVRRLLRTLRRREASC</sequence>
<dbReference type="AlphaFoldDB" id="A0A938WX52"/>
<dbReference type="Proteomes" id="UP000718821">
    <property type="component" value="Unassembled WGS sequence"/>
</dbReference>
<feature type="transmembrane region" description="Helical" evidence="1">
    <location>
        <begin position="176"/>
        <end position="203"/>
    </location>
</feature>
<keyword evidence="1" id="KW-1133">Transmembrane helix</keyword>
<keyword evidence="1" id="KW-0812">Transmembrane</keyword>
<accession>A0A938WX52</accession>
<dbReference type="EMBL" id="JACLYU010000002">
    <property type="protein sequence ID" value="MBM6699195.1"/>
    <property type="molecule type" value="Genomic_DNA"/>
</dbReference>
<evidence type="ECO:0000313" key="2">
    <source>
        <dbReference type="EMBL" id="MBM6699195.1"/>
    </source>
</evidence>
<keyword evidence="1" id="KW-0472">Membrane</keyword>
<organism evidence="2 3">
    <name type="scientific">Bifidobacterium pullorum subsp. saeculare</name>
    <dbReference type="NCBI Taxonomy" id="78257"/>
    <lineage>
        <taxon>Bacteria</taxon>
        <taxon>Bacillati</taxon>
        <taxon>Actinomycetota</taxon>
        <taxon>Actinomycetes</taxon>
        <taxon>Bifidobacteriales</taxon>
        <taxon>Bifidobacteriaceae</taxon>
        <taxon>Bifidobacterium</taxon>
    </lineage>
</organism>
<name>A0A938WX52_9BIFI</name>
<proteinExistence type="predicted"/>
<keyword evidence="3" id="KW-1185">Reference proteome</keyword>
<gene>
    <name evidence="2" type="ORF">H7U32_02400</name>
</gene>